<sequence>MMTSQTLLPIAIGFSAGNSRLCDDVFAKLWRLSSSGGWPSSTGGSPVLCTLGPFSPSWFLVLGSCPLAHRPHLSWAYSPSSVSPWPP</sequence>
<protein>
    <submittedName>
        <fullName evidence="1">Uncharacterized protein</fullName>
    </submittedName>
</protein>
<keyword evidence="2" id="KW-1185">Reference proteome</keyword>
<comment type="caution">
    <text evidence="1">The sequence shown here is derived from an EMBL/GenBank/DDBJ whole genome shotgun (WGS) entry which is preliminary data.</text>
</comment>
<gene>
    <name evidence="1" type="ORF">CC78DRAFT_340537</name>
</gene>
<dbReference type="EMBL" id="ML986650">
    <property type="protein sequence ID" value="KAF2261771.1"/>
    <property type="molecule type" value="Genomic_DNA"/>
</dbReference>
<name>A0A9P4K4M4_9PLEO</name>
<evidence type="ECO:0000313" key="2">
    <source>
        <dbReference type="Proteomes" id="UP000800093"/>
    </source>
</evidence>
<dbReference type="Proteomes" id="UP000800093">
    <property type="component" value="Unassembled WGS sequence"/>
</dbReference>
<accession>A0A9P4K4M4</accession>
<organism evidence="1 2">
    <name type="scientific">Lojkania enalia</name>
    <dbReference type="NCBI Taxonomy" id="147567"/>
    <lineage>
        <taxon>Eukaryota</taxon>
        <taxon>Fungi</taxon>
        <taxon>Dikarya</taxon>
        <taxon>Ascomycota</taxon>
        <taxon>Pezizomycotina</taxon>
        <taxon>Dothideomycetes</taxon>
        <taxon>Pleosporomycetidae</taxon>
        <taxon>Pleosporales</taxon>
        <taxon>Pleosporales incertae sedis</taxon>
        <taxon>Lojkania</taxon>
    </lineage>
</organism>
<evidence type="ECO:0000313" key="1">
    <source>
        <dbReference type="EMBL" id="KAF2261771.1"/>
    </source>
</evidence>
<dbReference type="AlphaFoldDB" id="A0A9P4K4M4"/>
<proteinExistence type="predicted"/>
<reference evidence="2" key="1">
    <citation type="journal article" date="2020" name="Stud. Mycol.">
        <title>101 Dothideomycetes genomes: A test case for predicting lifestyles and emergence of pathogens.</title>
        <authorList>
            <person name="Haridas S."/>
            <person name="Albert R."/>
            <person name="Binder M."/>
            <person name="Bloem J."/>
            <person name="LaButti K."/>
            <person name="Salamov A."/>
            <person name="Andreopoulos B."/>
            <person name="Baker S."/>
            <person name="Barry K."/>
            <person name="Bills G."/>
            <person name="Bluhm B."/>
            <person name="Cannon C."/>
            <person name="Castanera R."/>
            <person name="Culley D."/>
            <person name="Daum C."/>
            <person name="Ezra D."/>
            <person name="Gonzalez J."/>
            <person name="Henrissat B."/>
            <person name="Kuo A."/>
            <person name="Liang C."/>
            <person name="Lipzen A."/>
            <person name="Lutzoni F."/>
            <person name="Magnuson J."/>
            <person name="Mondo S."/>
            <person name="Nolan M."/>
            <person name="Ohm R."/>
            <person name="Pangilinan J."/>
            <person name="Park H.-J."/>
            <person name="Ramirez L."/>
            <person name="Alfaro M."/>
            <person name="Sun H."/>
            <person name="Tritt A."/>
            <person name="Yoshinaga Y."/>
            <person name="Zwiers L.-H."/>
            <person name="Turgeon B."/>
            <person name="Goodwin S."/>
            <person name="Spatafora J."/>
            <person name="Crous P."/>
            <person name="Grigoriev I."/>
        </authorList>
    </citation>
    <scope>NUCLEOTIDE SEQUENCE [LARGE SCALE GENOMIC DNA]</scope>
    <source>
        <strain evidence="2">CBS 304.66</strain>
    </source>
</reference>